<dbReference type="SMART" id="SM00388">
    <property type="entry name" value="HisKA"/>
    <property type="match status" value="1"/>
</dbReference>
<evidence type="ECO:0000256" key="14">
    <source>
        <dbReference type="SAM" id="Phobius"/>
    </source>
</evidence>
<evidence type="ECO:0000313" key="17">
    <source>
        <dbReference type="EMBL" id="MCK0088918.1"/>
    </source>
</evidence>
<evidence type="ECO:0000256" key="13">
    <source>
        <dbReference type="ARBA" id="ARBA00023136"/>
    </source>
</evidence>
<dbReference type="CDD" id="cd06225">
    <property type="entry name" value="HAMP"/>
    <property type="match status" value="1"/>
</dbReference>
<evidence type="ECO:0000256" key="10">
    <source>
        <dbReference type="ARBA" id="ARBA00022840"/>
    </source>
</evidence>
<name>A0AAW5FAI0_CLOSY</name>
<comment type="catalytic activity">
    <reaction evidence="1">
        <text>ATP + protein L-histidine = ADP + protein N-phospho-L-histidine.</text>
        <dbReference type="EC" id="2.7.13.3"/>
    </reaction>
</comment>
<feature type="transmembrane region" description="Helical" evidence="14">
    <location>
        <begin position="182"/>
        <end position="202"/>
    </location>
</feature>
<evidence type="ECO:0000256" key="3">
    <source>
        <dbReference type="ARBA" id="ARBA00012438"/>
    </source>
</evidence>
<dbReference type="SUPFAM" id="SSF158472">
    <property type="entry name" value="HAMP domain-like"/>
    <property type="match status" value="1"/>
</dbReference>
<keyword evidence="7 14" id="KW-0812">Transmembrane</keyword>
<evidence type="ECO:0000256" key="7">
    <source>
        <dbReference type="ARBA" id="ARBA00022692"/>
    </source>
</evidence>
<evidence type="ECO:0000256" key="8">
    <source>
        <dbReference type="ARBA" id="ARBA00022741"/>
    </source>
</evidence>
<dbReference type="CDD" id="cd00082">
    <property type="entry name" value="HisKA"/>
    <property type="match status" value="1"/>
</dbReference>
<dbReference type="SUPFAM" id="SSF47384">
    <property type="entry name" value="Homodimeric domain of signal transducing histidine kinase"/>
    <property type="match status" value="1"/>
</dbReference>
<reference evidence="17" key="1">
    <citation type="journal article" date="2022" name="Cell Host Microbe">
        <title>Colonization of the live biotherapeutic product VE303 and modulation of the microbiota and metabolites in healthy volunteers.</title>
        <authorList>
            <person name="Dsouza M."/>
            <person name="Menon R."/>
            <person name="Crossette E."/>
            <person name="Bhattarai S.K."/>
            <person name="Schneider J."/>
            <person name="Kim Y.G."/>
            <person name="Reddy S."/>
            <person name="Caballero S."/>
            <person name="Felix C."/>
            <person name="Cornacchione L."/>
            <person name="Hendrickson J."/>
            <person name="Watson A.R."/>
            <person name="Minot S.S."/>
            <person name="Greenfield N."/>
            <person name="Schopf L."/>
            <person name="Szabady R."/>
            <person name="Patarroyo J."/>
            <person name="Smith W."/>
            <person name="Harrison P."/>
            <person name="Kuijper E.J."/>
            <person name="Kelly C.P."/>
            <person name="Olle B."/>
            <person name="Bobilev D."/>
            <person name="Silber J.L."/>
            <person name="Bucci V."/>
            <person name="Roberts B."/>
            <person name="Faith J."/>
            <person name="Norman J.M."/>
        </authorList>
    </citation>
    <scope>NUCLEOTIDE SEQUENCE</scope>
    <source>
        <strain evidence="17">VE303-04</strain>
    </source>
</reference>
<dbReference type="SMART" id="SM00387">
    <property type="entry name" value="HATPase_c"/>
    <property type="match status" value="1"/>
</dbReference>
<evidence type="ECO:0000256" key="12">
    <source>
        <dbReference type="ARBA" id="ARBA00023012"/>
    </source>
</evidence>
<dbReference type="Pfam" id="PF00512">
    <property type="entry name" value="HisKA"/>
    <property type="match status" value="1"/>
</dbReference>
<dbReference type="InterPro" id="IPR050398">
    <property type="entry name" value="HssS/ArlS-like"/>
</dbReference>
<reference evidence="18" key="2">
    <citation type="submission" date="2023-01" db="EMBL/GenBank/DDBJ databases">
        <title>Human gut microbiome strain richness.</title>
        <authorList>
            <person name="Chen-Liaw A."/>
        </authorList>
    </citation>
    <scope>NUCLEOTIDE SEQUENCE</scope>
    <source>
        <strain evidence="18">B1_m1001713B170214d0_201011</strain>
    </source>
</reference>
<dbReference type="Gene3D" id="1.10.287.130">
    <property type="match status" value="1"/>
</dbReference>
<evidence type="ECO:0000259" key="16">
    <source>
        <dbReference type="PROSITE" id="PS50885"/>
    </source>
</evidence>
<dbReference type="Gene3D" id="3.30.565.10">
    <property type="entry name" value="Histidine kinase-like ATPase, C-terminal domain"/>
    <property type="match status" value="1"/>
</dbReference>
<keyword evidence="12" id="KW-0902">Two-component regulatory system</keyword>
<gene>
    <name evidence="17" type="ORF">K5I21_24245</name>
    <name evidence="18" type="ORF">PM006_17270</name>
</gene>
<dbReference type="EMBL" id="JAQLGM010000053">
    <property type="protein sequence ID" value="MDB2001950.1"/>
    <property type="molecule type" value="Genomic_DNA"/>
</dbReference>
<keyword evidence="4" id="KW-1003">Cell membrane</keyword>
<comment type="caution">
    <text evidence="17">The sequence shown here is derived from an EMBL/GenBank/DDBJ whole genome shotgun (WGS) entry which is preliminary data.</text>
</comment>
<evidence type="ECO:0000256" key="11">
    <source>
        <dbReference type="ARBA" id="ARBA00022989"/>
    </source>
</evidence>
<keyword evidence="5" id="KW-0597">Phosphoprotein</keyword>
<keyword evidence="8" id="KW-0547">Nucleotide-binding</keyword>
<dbReference type="Proteomes" id="UP001300871">
    <property type="component" value="Unassembled WGS sequence"/>
</dbReference>
<evidence type="ECO:0000256" key="9">
    <source>
        <dbReference type="ARBA" id="ARBA00022777"/>
    </source>
</evidence>
<dbReference type="AlphaFoldDB" id="A0AAW5FAI0"/>
<keyword evidence="6" id="KW-0808">Transferase</keyword>
<dbReference type="SUPFAM" id="SSF55874">
    <property type="entry name" value="ATPase domain of HSP90 chaperone/DNA topoisomerase II/histidine kinase"/>
    <property type="match status" value="1"/>
</dbReference>
<evidence type="ECO:0000256" key="1">
    <source>
        <dbReference type="ARBA" id="ARBA00000085"/>
    </source>
</evidence>
<dbReference type="PANTHER" id="PTHR45528">
    <property type="entry name" value="SENSOR HISTIDINE KINASE CPXA"/>
    <property type="match status" value="1"/>
</dbReference>
<dbReference type="InterPro" id="IPR005467">
    <property type="entry name" value="His_kinase_dom"/>
</dbReference>
<dbReference type="InterPro" id="IPR036890">
    <property type="entry name" value="HATPase_C_sf"/>
</dbReference>
<dbReference type="RefSeq" id="WP_003498065.1">
    <property type="nucleotide sequence ID" value="NZ_BAABZD010000024.1"/>
</dbReference>
<dbReference type="InterPro" id="IPR003660">
    <property type="entry name" value="HAMP_dom"/>
</dbReference>
<dbReference type="GO" id="GO:0005524">
    <property type="term" value="F:ATP binding"/>
    <property type="evidence" value="ECO:0007669"/>
    <property type="project" value="UniProtKB-KW"/>
</dbReference>
<protein>
    <recommendedName>
        <fullName evidence="3">histidine kinase</fullName>
        <ecNumber evidence="3">2.7.13.3</ecNumber>
    </recommendedName>
</protein>
<dbReference type="InterPro" id="IPR003594">
    <property type="entry name" value="HATPase_dom"/>
</dbReference>
<organism evidence="17 19">
    <name type="scientific">Clostridium symbiosum</name>
    <name type="common">Bacteroides symbiosus</name>
    <dbReference type="NCBI Taxonomy" id="1512"/>
    <lineage>
        <taxon>Bacteria</taxon>
        <taxon>Bacillati</taxon>
        <taxon>Bacillota</taxon>
        <taxon>Clostridia</taxon>
        <taxon>Lachnospirales</taxon>
        <taxon>Lachnospiraceae</taxon>
        <taxon>Otoolea</taxon>
    </lineage>
</organism>
<dbReference type="InterPro" id="IPR036097">
    <property type="entry name" value="HisK_dim/P_sf"/>
</dbReference>
<evidence type="ECO:0000259" key="15">
    <source>
        <dbReference type="PROSITE" id="PS50109"/>
    </source>
</evidence>
<dbReference type="CDD" id="cd00075">
    <property type="entry name" value="HATPase"/>
    <property type="match status" value="1"/>
</dbReference>
<dbReference type="EMBL" id="JAINVB010000002">
    <property type="protein sequence ID" value="MCK0088918.1"/>
    <property type="molecule type" value="Genomic_DNA"/>
</dbReference>
<dbReference type="SMART" id="SM00304">
    <property type="entry name" value="HAMP"/>
    <property type="match status" value="1"/>
</dbReference>
<dbReference type="FunFam" id="3.30.565.10:FF:000006">
    <property type="entry name" value="Sensor histidine kinase WalK"/>
    <property type="match status" value="1"/>
</dbReference>
<evidence type="ECO:0000256" key="6">
    <source>
        <dbReference type="ARBA" id="ARBA00022679"/>
    </source>
</evidence>
<dbReference type="InterPro" id="IPR003661">
    <property type="entry name" value="HisK_dim/P_dom"/>
</dbReference>
<dbReference type="PANTHER" id="PTHR45528:SF1">
    <property type="entry name" value="SENSOR HISTIDINE KINASE CPXA"/>
    <property type="match status" value="1"/>
</dbReference>
<evidence type="ECO:0000313" key="18">
    <source>
        <dbReference type="EMBL" id="MDB2001950.1"/>
    </source>
</evidence>
<evidence type="ECO:0000313" key="19">
    <source>
        <dbReference type="Proteomes" id="UP001203136"/>
    </source>
</evidence>
<proteinExistence type="predicted"/>
<evidence type="ECO:0000256" key="2">
    <source>
        <dbReference type="ARBA" id="ARBA00004651"/>
    </source>
</evidence>
<dbReference type="PROSITE" id="PS50109">
    <property type="entry name" value="HIS_KIN"/>
    <property type="match status" value="1"/>
</dbReference>
<dbReference type="Pfam" id="PF02518">
    <property type="entry name" value="HATPase_c"/>
    <property type="match status" value="1"/>
</dbReference>
<feature type="domain" description="HAMP" evidence="16">
    <location>
        <begin position="203"/>
        <end position="255"/>
    </location>
</feature>
<dbReference type="PROSITE" id="PS50885">
    <property type="entry name" value="HAMP"/>
    <property type="match status" value="1"/>
</dbReference>
<accession>A0AAW5FAI0</accession>
<dbReference type="GO" id="GO:0005886">
    <property type="term" value="C:plasma membrane"/>
    <property type="evidence" value="ECO:0007669"/>
    <property type="project" value="UniProtKB-SubCell"/>
</dbReference>
<feature type="transmembrane region" description="Helical" evidence="14">
    <location>
        <begin position="7"/>
        <end position="30"/>
    </location>
</feature>
<keyword evidence="10" id="KW-0067">ATP-binding</keyword>
<dbReference type="GO" id="GO:0000155">
    <property type="term" value="F:phosphorelay sensor kinase activity"/>
    <property type="evidence" value="ECO:0007669"/>
    <property type="project" value="InterPro"/>
</dbReference>
<feature type="domain" description="Histidine kinase" evidence="15">
    <location>
        <begin position="270"/>
        <end position="490"/>
    </location>
</feature>
<keyword evidence="11 14" id="KW-1133">Transmembrane helix</keyword>
<evidence type="ECO:0000256" key="4">
    <source>
        <dbReference type="ARBA" id="ARBA00022475"/>
    </source>
</evidence>
<dbReference type="PRINTS" id="PR00344">
    <property type="entry name" value="BCTRLSENSOR"/>
</dbReference>
<dbReference type="Pfam" id="PF00672">
    <property type="entry name" value="HAMP"/>
    <property type="match status" value="1"/>
</dbReference>
<dbReference type="Gene3D" id="6.10.340.10">
    <property type="match status" value="1"/>
</dbReference>
<keyword evidence="13 14" id="KW-0472">Membrane</keyword>
<dbReference type="InterPro" id="IPR004358">
    <property type="entry name" value="Sig_transdc_His_kin-like_C"/>
</dbReference>
<dbReference type="Proteomes" id="UP001203136">
    <property type="component" value="Unassembled WGS sequence"/>
</dbReference>
<dbReference type="EC" id="2.7.13.3" evidence="3"/>
<evidence type="ECO:0000256" key="5">
    <source>
        <dbReference type="ARBA" id="ARBA00022553"/>
    </source>
</evidence>
<sequence length="495" mass="56354">MKIKTRLAIAFITITVVPIALIYIAVMGLVNYQGRSFQKNYGLNEQIDLLSGNSMQVFNRLTQGVYNTIRKAVDEDPAVFDNPEYLESLNSELEKKYSYLILRRGDEIVFSGSEEGYELAEQLSPYDDYKANASGGFYMDGEEQHLLKQIDFKYTDGEQGSLFIVTNVGDYVPEIKTMISEMMLVGVLIICFTAGILIMWVYRALLQPLNKLQEATKQIRDGNLDFTLDVDNEDEIGMLCQDFEEMRLRLKESSEEKLQYDKESKELISNISHDLKTPITAIKGYVEGIQDGVASSPEKLDKYIKTIYNKANDMDRLIDELTFYSKIDTNKIPYNYTKINVAEYFGDCLEDVGLDMETRGIELGYFNYVDNDVMIIADAEQMKRVINNIIGNSLKYLDKKKGIINIRIKDDGDFIQIVIEDNGKGIAAKDLPFIFDRFYRTDSSRNSSKGGSGIGLSIVKKIIEDHGGRIWATSKEGIGTEVHFVLRKYQEVIQE</sequence>
<keyword evidence="9 17" id="KW-0418">Kinase</keyword>
<dbReference type="FunFam" id="1.10.287.130:FF:000001">
    <property type="entry name" value="Two-component sensor histidine kinase"/>
    <property type="match status" value="1"/>
</dbReference>
<dbReference type="GeneID" id="57968196"/>
<comment type="subcellular location">
    <subcellularLocation>
        <location evidence="2">Cell membrane</location>
        <topology evidence="2">Multi-pass membrane protein</topology>
    </subcellularLocation>
</comment>